<reference evidence="4" key="1">
    <citation type="submission" date="2014-09" db="EMBL/GenBank/DDBJ databases">
        <title>Draft genome sequence of an oleaginous Mucoromycotina fungus Mucor ambiguus NBRC6742.</title>
        <authorList>
            <person name="Takeda I."/>
            <person name="Yamane N."/>
            <person name="Morita T."/>
            <person name="Tamano K."/>
            <person name="Machida M."/>
            <person name="Baker S."/>
            <person name="Koike H."/>
        </authorList>
    </citation>
    <scope>NUCLEOTIDE SEQUENCE</scope>
    <source>
        <strain evidence="4">NBRC 6742</strain>
    </source>
</reference>
<dbReference type="SMART" id="SM00563">
    <property type="entry name" value="PlsC"/>
    <property type="match status" value="1"/>
</dbReference>
<evidence type="ECO:0000259" key="3">
    <source>
        <dbReference type="PROSITE" id="PS50202"/>
    </source>
</evidence>
<dbReference type="GO" id="GO:0004366">
    <property type="term" value="F:glycerol-3-phosphate O-acyltransferase activity"/>
    <property type="evidence" value="ECO:0007669"/>
    <property type="project" value="TreeGrafter"/>
</dbReference>
<proteinExistence type="predicted"/>
<dbReference type="GO" id="GO:0008654">
    <property type="term" value="P:phospholipid biosynthetic process"/>
    <property type="evidence" value="ECO:0007669"/>
    <property type="project" value="TreeGrafter"/>
</dbReference>
<protein>
    <submittedName>
        <fullName evidence="4">Glycerol-3-phosphate-acyltransferase</fullName>
    </submittedName>
</protein>
<feature type="transmembrane region" description="Helical" evidence="2">
    <location>
        <begin position="592"/>
        <end position="611"/>
    </location>
</feature>
<evidence type="ECO:0000256" key="2">
    <source>
        <dbReference type="SAM" id="Phobius"/>
    </source>
</evidence>
<dbReference type="InterPro" id="IPR052744">
    <property type="entry name" value="GPAT/DAPAT"/>
</dbReference>
<dbReference type="PANTHER" id="PTHR31605:SF0">
    <property type="entry name" value="GLYCEROL-3-PHOSPHATE O-ACYLTRANSFERASE 1"/>
    <property type="match status" value="1"/>
</dbReference>
<dbReference type="PROSITE" id="PS50202">
    <property type="entry name" value="MSP"/>
    <property type="match status" value="1"/>
</dbReference>
<dbReference type="Pfam" id="PF00635">
    <property type="entry name" value="Motile_Sperm"/>
    <property type="match status" value="1"/>
</dbReference>
<feature type="transmembrane region" description="Helical" evidence="2">
    <location>
        <begin position="618"/>
        <end position="636"/>
    </location>
</feature>
<dbReference type="SUPFAM" id="SSF69593">
    <property type="entry name" value="Glycerol-3-phosphate (1)-acyltransferase"/>
    <property type="match status" value="1"/>
</dbReference>
<sequence>MSIKLNLEETIAFERPLTRVVKQNLTIQNPHDKPVAFKVKTTAPKLYCVRPNSDVIPAKGSVDVQIMLQAQREEPPLDVKCRDKFLILSTYVDEVTEKMGITELWNYVEENDKDKKSIYQRKLRCVYTQSKEAEATTAPAAPAPVTHHLTSITPVTATPAASAPVNANANESHKDQEDVIEKMKAMERELSKYKEAEKLEVKTGFPPSIYILISLMIAAIAYFITTNLDKQGEGKTYITLQYLSRLALWAYFRNIKIICRAPVPAEGPLLIAANHSNMVLDPIVLIATFPHSRPCHFWALARFFRIPLVGKILKAAGVLPVDTKTHSNAKLFEHTLLTLDRGAVVALFPEGTSYTAPNHLPFKDGISWASFEYLTQLAQREEGPKSVSIIPVGITYSTKNRWRSEMVVEYGEPIIQTVEDLEEFHHDPKKSVKNLTDRIAKGVERSTINSPDWDTSHAATEARSILFGDSRGVRLEEYVHVSQSFIGLFHPKNTDDKEALYYKERIELKERLLMFSKQLKSLRLNAGDISMYENQEITMTRATLRLVSTWTGLVVQIPLFLPGIIINSPFYILGRVIDSYEPYTESVSQDKLIFSFFLAMPVYGTLIWLLWKLTGYGLVSLLCVLMLLPLFAWYHMALIDKNYDMLKQVIASWRIFIAITTGTTGVDADWTHSREALEDCVRLRRWCRDQTRQLVFKLAKNGDPEAQYLVDYGKPLFASLMEENQQQQ</sequence>
<dbReference type="Gene3D" id="2.60.40.10">
    <property type="entry name" value="Immunoglobulins"/>
    <property type="match status" value="1"/>
</dbReference>
<dbReference type="OrthoDB" id="1044435at2759"/>
<dbReference type="GO" id="GO:0016287">
    <property type="term" value="F:glycerone-phosphate O-acyltransferase activity"/>
    <property type="evidence" value="ECO:0007669"/>
    <property type="project" value="TreeGrafter"/>
</dbReference>
<dbReference type="InterPro" id="IPR008962">
    <property type="entry name" value="PapD-like_sf"/>
</dbReference>
<dbReference type="EMBL" id="DF836308">
    <property type="protein sequence ID" value="GAN02231.1"/>
    <property type="molecule type" value="Genomic_DNA"/>
</dbReference>
<dbReference type="STRING" id="91626.A0A0C9M1F4"/>
<evidence type="ECO:0000313" key="4">
    <source>
        <dbReference type="EMBL" id="GAN02231.1"/>
    </source>
</evidence>
<dbReference type="SUPFAM" id="SSF49354">
    <property type="entry name" value="PapD-like"/>
    <property type="match status" value="1"/>
</dbReference>
<organism evidence="4">
    <name type="scientific">Mucor ambiguus</name>
    <dbReference type="NCBI Taxonomy" id="91626"/>
    <lineage>
        <taxon>Eukaryota</taxon>
        <taxon>Fungi</taxon>
        <taxon>Fungi incertae sedis</taxon>
        <taxon>Mucoromycota</taxon>
        <taxon>Mucoromycotina</taxon>
        <taxon>Mucoromycetes</taxon>
        <taxon>Mucorales</taxon>
        <taxon>Mucorineae</taxon>
        <taxon>Mucoraceae</taxon>
        <taxon>Mucor</taxon>
    </lineage>
</organism>
<feature type="coiled-coil region" evidence="1">
    <location>
        <begin position="166"/>
        <end position="196"/>
    </location>
</feature>
<dbReference type="Pfam" id="PF01553">
    <property type="entry name" value="Acyltransferase"/>
    <property type="match status" value="1"/>
</dbReference>
<dbReference type="InterPro" id="IPR002123">
    <property type="entry name" value="Plipid/glycerol_acylTrfase"/>
</dbReference>
<name>A0A0C9M1F4_9FUNG</name>
<keyword evidence="4" id="KW-0012">Acyltransferase</keyword>
<dbReference type="AlphaFoldDB" id="A0A0C9M1F4"/>
<keyword evidence="2" id="KW-1133">Transmembrane helix</keyword>
<dbReference type="Proteomes" id="UP000053815">
    <property type="component" value="Unassembled WGS sequence"/>
</dbReference>
<feature type="transmembrane region" description="Helical" evidence="2">
    <location>
        <begin position="549"/>
        <end position="572"/>
    </location>
</feature>
<dbReference type="InterPro" id="IPR013783">
    <property type="entry name" value="Ig-like_fold"/>
</dbReference>
<evidence type="ECO:0000256" key="1">
    <source>
        <dbReference type="SAM" id="Coils"/>
    </source>
</evidence>
<keyword evidence="5" id="KW-1185">Reference proteome</keyword>
<dbReference type="InterPro" id="IPR000535">
    <property type="entry name" value="MSP_dom"/>
</dbReference>
<keyword evidence="2" id="KW-0812">Transmembrane</keyword>
<feature type="domain" description="MSP" evidence="3">
    <location>
        <begin position="1"/>
        <end position="123"/>
    </location>
</feature>
<keyword evidence="1" id="KW-0175">Coiled coil</keyword>
<keyword evidence="4" id="KW-0808">Transferase</keyword>
<dbReference type="PANTHER" id="PTHR31605">
    <property type="entry name" value="GLYCEROL-3-PHOSPHATE O-ACYLTRANSFERASE 1"/>
    <property type="match status" value="1"/>
</dbReference>
<accession>A0A0C9M1F4</accession>
<keyword evidence="2" id="KW-0472">Membrane</keyword>
<evidence type="ECO:0000313" key="5">
    <source>
        <dbReference type="Proteomes" id="UP000053815"/>
    </source>
</evidence>
<gene>
    <name evidence="4" type="ORF">MAM1_0019d01672</name>
</gene>